<sequence length="61" mass="6387">MSDQACAWGGDLGGGHLPRESGRSPQSHTFATLPSTAPSIPVFLLGSEHRCPLPTRGEPDC</sequence>
<proteinExistence type="predicted"/>
<accession>A0ABQ9UZ57</accession>
<comment type="caution">
    <text evidence="2">The sequence shown here is derived from an EMBL/GenBank/DDBJ whole genome shotgun (WGS) entry which is preliminary data.</text>
</comment>
<protein>
    <submittedName>
        <fullName evidence="2">Uncharacterized protein</fullName>
    </submittedName>
</protein>
<name>A0ABQ9UZ57_SAGOE</name>
<dbReference type="Proteomes" id="UP001266305">
    <property type="component" value="Unassembled WGS sequence"/>
</dbReference>
<feature type="non-terminal residue" evidence="2">
    <location>
        <position position="61"/>
    </location>
</feature>
<evidence type="ECO:0000313" key="3">
    <source>
        <dbReference type="Proteomes" id="UP001266305"/>
    </source>
</evidence>
<organism evidence="2 3">
    <name type="scientific">Saguinus oedipus</name>
    <name type="common">Cotton-top tamarin</name>
    <name type="synonym">Oedipomidas oedipus</name>
    <dbReference type="NCBI Taxonomy" id="9490"/>
    <lineage>
        <taxon>Eukaryota</taxon>
        <taxon>Metazoa</taxon>
        <taxon>Chordata</taxon>
        <taxon>Craniata</taxon>
        <taxon>Vertebrata</taxon>
        <taxon>Euteleostomi</taxon>
        <taxon>Mammalia</taxon>
        <taxon>Eutheria</taxon>
        <taxon>Euarchontoglires</taxon>
        <taxon>Primates</taxon>
        <taxon>Haplorrhini</taxon>
        <taxon>Platyrrhini</taxon>
        <taxon>Cebidae</taxon>
        <taxon>Callitrichinae</taxon>
        <taxon>Saguinus</taxon>
    </lineage>
</organism>
<dbReference type="EMBL" id="JASSZA010000009">
    <property type="protein sequence ID" value="KAK2102394.1"/>
    <property type="molecule type" value="Genomic_DNA"/>
</dbReference>
<evidence type="ECO:0000313" key="2">
    <source>
        <dbReference type="EMBL" id="KAK2102394.1"/>
    </source>
</evidence>
<reference evidence="2 3" key="1">
    <citation type="submission" date="2023-05" db="EMBL/GenBank/DDBJ databases">
        <title>B98-5 Cell Line De Novo Hybrid Assembly: An Optical Mapping Approach.</title>
        <authorList>
            <person name="Kananen K."/>
            <person name="Auerbach J.A."/>
            <person name="Kautto E."/>
            <person name="Blachly J.S."/>
        </authorList>
    </citation>
    <scope>NUCLEOTIDE SEQUENCE [LARGE SCALE GENOMIC DNA]</scope>
    <source>
        <strain evidence="2">B95-8</strain>
        <tissue evidence="2">Cell line</tissue>
    </source>
</reference>
<keyword evidence="3" id="KW-1185">Reference proteome</keyword>
<evidence type="ECO:0000256" key="1">
    <source>
        <dbReference type="SAM" id="MobiDB-lite"/>
    </source>
</evidence>
<feature type="compositionally biased region" description="Polar residues" evidence="1">
    <location>
        <begin position="23"/>
        <end position="35"/>
    </location>
</feature>
<gene>
    <name evidence="2" type="ORF">P7K49_020061</name>
</gene>
<feature type="region of interest" description="Disordered" evidence="1">
    <location>
        <begin position="1"/>
        <end position="35"/>
    </location>
</feature>